<dbReference type="Gene3D" id="3.55.50.10">
    <property type="entry name" value="Baseplate protein-like domains"/>
    <property type="match status" value="1"/>
</dbReference>
<dbReference type="SUPFAM" id="SSF69279">
    <property type="entry name" value="Phage tail proteins"/>
    <property type="match status" value="1"/>
</dbReference>
<feature type="non-terminal residue" evidence="1">
    <location>
        <position position="354"/>
    </location>
</feature>
<keyword evidence="2" id="KW-1185">Reference proteome</keyword>
<sequence length="354" mass="38171">MSSDSLDNPIKALGVAGTALDTAALLNAGSGAAALATGAASLAGHASPQLAQALQVASQAHSLAQHVGTLTDHTGHGADQPAALAQDTAAAEQLTIEEHPLAGQAVSDFVSTEPQYVPATIDPAAQEDAASTVAALLARFNDGKRLLRFYSPLQGEKTLLIESLSGSSAMSDQFVFDLSLISENAAIDLKDLMGKNVSVGVQLADGSEHFINGYVHSFGFSHSDGGFAFYHAQIVPWLSYLKQRVNSRIFQDQSVLEVLDTIFKGDYNGLAAYEFRVSQTYRPENYIVQYDETDEHFVCRLMEKYGLFYYFDHKPNGHVMVISDDSRSSAFCPPQQAHAEVEFNGGNRWHDHDS</sequence>
<proteinExistence type="predicted"/>
<dbReference type="AlphaFoldDB" id="B9THQ7"/>
<dbReference type="InParanoid" id="B9THQ7"/>
<name>B9THQ7_RICCO</name>
<evidence type="ECO:0000313" key="1">
    <source>
        <dbReference type="EMBL" id="EEF24607.1"/>
    </source>
</evidence>
<accession>B9THQ7</accession>
<gene>
    <name evidence="1" type="ORF">RCOM_1794940</name>
</gene>
<evidence type="ECO:0008006" key="3">
    <source>
        <dbReference type="Google" id="ProtNLM"/>
    </source>
</evidence>
<protein>
    <recommendedName>
        <fullName evidence="3">Type VI secretion system tip protein VgrG</fullName>
    </recommendedName>
</protein>
<dbReference type="NCBIfam" id="TIGR01646">
    <property type="entry name" value="vgr_GE"/>
    <property type="match status" value="1"/>
</dbReference>
<dbReference type="InterPro" id="IPR006533">
    <property type="entry name" value="T6SS_Vgr_RhsGE"/>
</dbReference>
<dbReference type="Pfam" id="PF05954">
    <property type="entry name" value="Phage_GPD"/>
    <property type="match status" value="1"/>
</dbReference>
<dbReference type="EMBL" id="EQ981770">
    <property type="protein sequence ID" value="EEF24607.1"/>
    <property type="molecule type" value="Genomic_DNA"/>
</dbReference>
<dbReference type="STRING" id="3988.B9THQ7"/>
<reference evidence="2" key="1">
    <citation type="journal article" date="2010" name="Nat. Biotechnol.">
        <title>Draft genome sequence of the oilseed species Ricinus communis.</title>
        <authorList>
            <person name="Chan A.P."/>
            <person name="Crabtree J."/>
            <person name="Zhao Q."/>
            <person name="Lorenzi H."/>
            <person name="Orvis J."/>
            <person name="Puiu D."/>
            <person name="Melake-Berhan A."/>
            <person name="Jones K.M."/>
            <person name="Redman J."/>
            <person name="Chen G."/>
            <person name="Cahoon E.B."/>
            <person name="Gedil M."/>
            <person name="Stanke M."/>
            <person name="Haas B.J."/>
            <person name="Wortman J.R."/>
            <person name="Fraser-Liggett C.M."/>
            <person name="Ravel J."/>
            <person name="Rabinowicz P.D."/>
        </authorList>
    </citation>
    <scope>NUCLEOTIDE SEQUENCE [LARGE SCALE GENOMIC DNA]</scope>
    <source>
        <strain evidence="2">cv. Hale</strain>
    </source>
</reference>
<dbReference type="Proteomes" id="UP000008311">
    <property type="component" value="Unassembled WGS sequence"/>
</dbReference>
<organism evidence="1 2">
    <name type="scientific">Ricinus communis</name>
    <name type="common">Castor bean</name>
    <dbReference type="NCBI Taxonomy" id="3988"/>
    <lineage>
        <taxon>Eukaryota</taxon>
        <taxon>Viridiplantae</taxon>
        <taxon>Streptophyta</taxon>
        <taxon>Embryophyta</taxon>
        <taxon>Tracheophyta</taxon>
        <taxon>Spermatophyta</taxon>
        <taxon>Magnoliopsida</taxon>
        <taxon>eudicotyledons</taxon>
        <taxon>Gunneridae</taxon>
        <taxon>Pentapetalae</taxon>
        <taxon>rosids</taxon>
        <taxon>fabids</taxon>
        <taxon>Malpighiales</taxon>
        <taxon>Euphorbiaceae</taxon>
        <taxon>Acalyphoideae</taxon>
        <taxon>Acalypheae</taxon>
        <taxon>Ricinus</taxon>
    </lineage>
</organism>
<evidence type="ECO:0000313" key="2">
    <source>
        <dbReference type="Proteomes" id="UP000008311"/>
    </source>
</evidence>